<keyword evidence="3" id="KW-1185">Reference proteome</keyword>
<dbReference type="OrthoDB" id="7453516at2759"/>
<protein>
    <submittedName>
        <fullName evidence="2">Uncharacterized protein</fullName>
    </submittedName>
</protein>
<dbReference type="EMBL" id="BGZK01000128">
    <property type="protein sequence ID" value="GBP21406.1"/>
    <property type="molecule type" value="Genomic_DNA"/>
</dbReference>
<evidence type="ECO:0000313" key="2">
    <source>
        <dbReference type="EMBL" id="GBP21406.1"/>
    </source>
</evidence>
<organism evidence="2 3">
    <name type="scientific">Eumeta variegata</name>
    <name type="common">Bagworm moth</name>
    <name type="synonym">Eumeta japonica</name>
    <dbReference type="NCBI Taxonomy" id="151549"/>
    <lineage>
        <taxon>Eukaryota</taxon>
        <taxon>Metazoa</taxon>
        <taxon>Ecdysozoa</taxon>
        <taxon>Arthropoda</taxon>
        <taxon>Hexapoda</taxon>
        <taxon>Insecta</taxon>
        <taxon>Pterygota</taxon>
        <taxon>Neoptera</taxon>
        <taxon>Endopterygota</taxon>
        <taxon>Lepidoptera</taxon>
        <taxon>Glossata</taxon>
        <taxon>Ditrysia</taxon>
        <taxon>Tineoidea</taxon>
        <taxon>Psychidae</taxon>
        <taxon>Oiketicinae</taxon>
        <taxon>Eumeta</taxon>
    </lineage>
</organism>
<feature type="compositionally biased region" description="Low complexity" evidence="1">
    <location>
        <begin position="34"/>
        <end position="43"/>
    </location>
</feature>
<accession>A0A4C1U6E8</accession>
<comment type="caution">
    <text evidence="2">The sequence shown here is derived from an EMBL/GenBank/DDBJ whole genome shotgun (WGS) entry which is preliminary data.</text>
</comment>
<reference evidence="2 3" key="1">
    <citation type="journal article" date="2019" name="Commun. Biol.">
        <title>The bagworm genome reveals a unique fibroin gene that provides high tensile strength.</title>
        <authorList>
            <person name="Kono N."/>
            <person name="Nakamura H."/>
            <person name="Ohtoshi R."/>
            <person name="Tomita M."/>
            <person name="Numata K."/>
            <person name="Arakawa K."/>
        </authorList>
    </citation>
    <scope>NUCLEOTIDE SEQUENCE [LARGE SCALE GENOMIC DNA]</scope>
</reference>
<evidence type="ECO:0000313" key="3">
    <source>
        <dbReference type="Proteomes" id="UP000299102"/>
    </source>
</evidence>
<gene>
    <name evidence="2" type="ORF">EVAR_12007_1</name>
</gene>
<dbReference type="AlphaFoldDB" id="A0A4C1U6E8"/>
<evidence type="ECO:0000256" key="1">
    <source>
        <dbReference type="SAM" id="MobiDB-lite"/>
    </source>
</evidence>
<proteinExistence type="predicted"/>
<sequence length="90" mass="8975">MAGAAPLAGAGPPGAALPHTASRMATYSRGPGRGAAARVGRAAMSLARRSTDSPRARIDRPAPSAARRPSHRHPLCNTARASGSVVAAPS</sequence>
<dbReference type="Proteomes" id="UP000299102">
    <property type="component" value="Unassembled WGS sequence"/>
</dbReference>
<feature type="region of interest" description="Disordered" evidence="1">
    <location>
        <begin position="1"/>
        <end position="90"/>
    </location>
</feature>
<name>A0A4C1U6E8_EUMVA</name>
<feature type="compositionally biased region" description="Low complexity" evidence="1">
    <location>
        <begin position="1"/>
        <end position="18"/>
    </location>
</feature>
<feature type="compositionally biased region" description="Basic and acidic residues" evidence="1">
    <location>
        <begin position="49"/>
        <end position="60"/>
    </location>
</feature>